<dbReference type="InterPro" id="IPR001660">
    <property type="entry name" value="SAM"/>
</dbReference>
<dbReference type="GO" id="GO:0042721">
    <property type="term" value="C:TIM22 mitochondrial import inner membrane insertion complex"/>
    <property type="evidence" value="ECO:0007669"/>
    <property type="project" value="InterPro"/>
</dbReference>
<evidence type="ECO:0000256" key="4">
    <source>
        <dbReference type="ARBA" id="ARBA00023136"/>
    </source>
</evidence>
<dbReference type="OrthoDB" id="507126at2759"/>
<dbReference type="GO" id="GO:0045036">
    <property type="term" value="P:protein targeting to chloroplast"/>
    <property type="evidence" value="ECO:0007669"/>
    <property type="project" value="TreeGrafter"/>
</dbReference>
<keyword evidence="7" id="KW-1185">Reference proteome</keyword>
<evidence type="ECO:0000256" key="3">
    <source>
        <dbReference type="ARBA" id="ARBA00022989"/>
    </source>
</evidence>
<evidence type="ECO:0000313" key="7">
    <source>
        <dbReference type="Proteomes" id="UP000886595"/>
    </source>
</evidence>
<name>A0A8X7S069_BRACI</name>
<comment type="subcellular location">
    <subcellularLocation>
        <location evidence="1">Membrane</location>
        <topology evidence="1">Multi-pass membrane protein</topology>
    </subcellularLocation>
</comment>
<dbReference type="InterPro" id="IPR013761">
    <property type="entry name" value="SAM/pointed_sf"/>
</dbReference>
<proteinExistence type="predicted"/>
<accession>A0A8X7S069</accession>
<feature type="domain" description="SAM" evidence="5">
    <location>
        <begin position="134"/>
        <end position="184"/>
    </location>
</feature>
<dbReference type="EMBL" id="JAAMPC010000008">
    <property type="protein sequence ID" value="KAG2298129.1"/>
    <property type="molecule type" value="Genomic_DNA"/>
</dbReference>
<dbReference type="GO" id="GO:0008320">
    <property type="term" value="F:protein transmembrane transporter activity"/>
    <property type="evidence" value="ECO:0007669"/>
    <property type="project" value="TreeGrafter"/>
</dbReference>
<keyword evidence="3" id="KW-1133">Transmembrane helix</keyword>
<organism evidence="6 7">
    <name type="scientific">Brassica carinata</name>
    <name type="common">Ethiopian mustard</name>
    <name type="synonym">Abyssinian cabbage</name>
    <dbReference type="NCBI Taxonomy" id="52824"/>
    <lineage>
        <taxon>Eukaryota</taxon>
        <taxon>Viridiplantae</taxon>
        <taxon>Streptophyta</taxon>
        <taxon>Embryophyta</taxon>
        <taxon>Tracheophyta</taxon>
        <taxon>Spermatophyta</taxon>
        <taxon>Magnoliopsida</taxon>
        <taxon>eudicotyledons</taxon>
        <taxon>Gunneridae</taxon>
        <taxon>Pentapetalae</taxon>
        <taxon>rosids</taxon>
        <taxon>malvids</taxon>
        <taxon>Brassicales</taxon>
        <taxon>Brassicaceae</taxon>
        <taxon>Brassiceae</taxon>
        <taxon>Brassica</taxon>
    </lineage>
</organism>
<keyword evidence="2" id="KW-0812">Transmembrane</keyword>
<dbReference type="Pfam" id="PF00536">
    <property type="entry name" value="SAM_1"/>
    <property type="match status" value="1"/>
</dbReference>
<evidence type="ECO:0000256" key="2">
    <source>
        <dbReference type="ARBA" id="ARBA00022692"/>
    </source>
</evidence>
<dbReference type="PANTHER" id="PTHR14110:SF23">
    <property type="entry name" value="MITOCHONDRIAL IMPORT INNER MEMBRANE TRANSLOCASE SUBUNIT TIM22"/>
    <property type="match status" value="1"/>
</dbReference>
<dbReference type="SUPFAM" id="SSF47769">
    <property type="entry name" value="SAM/Pointed domain"/>
    <property type="match status" value="1"/>
</dbReference>
<keyword evidence="4" id="KW-0472">Membrane</keyword>
<dbReference type="CDD" id="cd09487">
    <property type="entry name" value="SAM_superfamily"/>
    <property type="match status" value="1"/>
</dbReference>
<dbReference type="Gene3D" id="1.10.150.50">
    <property type="entry name" value="Transcription Factor, Ets-1"/>
    <property type="match status" value="1"/>
</dbReference>
<dbReference type="Proteomes" id="UP000886595">
    <property type="component" value="Unassembled WGS sequence"/>
</dbReference>
<dbReference type="PANTHER" id="PTHR14110">
    <property type="entry name" value="MITOCHONDRIAL IMPORT INNER MEMBRANE TRANSLOCASE SUBUNIT TIM22"/>
    <property type="match status" value="1"/>
</dbReference>
<gene>
    <name evidence="6" type="ORF">Bca52824_034601</name>
</gene>
<dbReference type="AlphaFoldDB" id="A0A8X7S069"/>
<evidence type="ECO:0000256" key="1">
    <source>
        <dbReference type="ARBA" id="ARBA00004141"/>
    </source>
</evidence>
<dbReference type="GO" id="GO:0009706">
    <property type="term" value="C:chloroplast inner membrane"/>
    <property type="evidence" value="ECO:0007669"/>
    <property type="project" value="TreeGrafter"/>
</dbReference>
<dbReference type="InterPro" id="IPR039175">
    <property type="entry name" value="TIM22"/>
</dbReference>
<evidence type="ECO:0000313" key="6">
    <source>
        <dbReference type="EMBL" id="KAG2298129.1"/>
    </source>
</evidence>
<evidence type="ECO:0000259" key="5">
    <source>
        <dbReference type="Pfam" id="PF00536"/>
    </source>
</evidence>
<reference evidence="6 7" key="1">
    <citation type="submission" date="2020-02" db="EMBL/GenBank/DDBJ databases">
        <authorList>
            <person name="Ma Q."/>
            <person name="Huang Y."/>
            <person name="Song X."/>
            <person name="Pei D."/>
        </authorList>
    </citation>
    <scope>NUCLEOTIDE SEQUENCE [LARGE SCALE GENOMIC DNA]</scope>
    <source>
        <strain evidence="6">Sxm20200214</strain>
        <tissue evidence="6">Leaf</tissue>
    </source>
</reference>
<sequence>MNPTVYKLIEPVFATAFGGISGAFLGRTAGMVTAPRNPRARTQYVRACAREFSAASAAMLGTGSIMRGIRGKDDDLTSRVVSGSAAGLAVSFAMKGWKLKPPYALSWAASFAVFSGTISLNAQDDFYTEARAMLSKLSLEKYEKNFKKGHFIDLTLPLLTDRELQEMNIPPGARLLILYHIKRYHKRW</sequence>
<dbReference type="GO" id="GO:0045039">
    <property type="term" value="P:protein insertion into mitochondrial inner membrane"/>
    <property type="evidence" value="ECO:0007669"/>
    <property type="project" value="InterPro"/>
</dbReference>
<protein>
    <recommendedName>
        <fullName evidence="5">SAM domain-containing protein</fullName>
    </recommendedName>
</protein>
<comment type="caution">
    <text evidence="6">The sequence shown here is derived from an EMBL/GenBank/DDBJ whole genome shotgun (WGS) entry which is preliminary data.</text>
</comment>